<dbReference type="CDD" id="cd03399">
    <property type="entry name" value="SPFH_flotillin"/>
    <property type="match status" value="1"/>
</dbReference>
<dbReference type="PANTHER" id="PTHR13806:SF31">
    <property type="entry name" value="FLOTILLIN-LIKE PROTEIN 1-RELATED"/>
    <property type="match status" value="1"/>
</dbReference>
<reference evidence="10 11" key="1">
    <citation type="submission" date="2019-12" db="EMBL/GenBank/DDBJ databases">
        <title>Nitratireductor arenosus sp. nov., Isolated from sea sand, Jeju island, South Korea.</title>
        <authorList>
            <person name="Kim W."/>
        </authorList>
    </citation>
    <scope>NUCLEOTIDE SEQUENCE [LARGE SCALE GENOMIC DNA]</scope>
    <source>
        <strain evidence="10 11">CAU 1489</strain>
    </source>
</reference>
<evidence type="ECO:0000256" key="1">
    <source>
        <dbReference type="ARBA" id="ARBA00004167"/>
    </source>
</evidence>
<protein>
    <submittedName>
        <fullName evidence="10">Flotillin family protein</fullName>
    </submittedName>
</protein>
<evidence type="ECO:0000256" key="4">
    <source>
        <dbReference type="ARBA" id="ARBA00022475"/>
    </source>
</evidence>
<evidence type="ECO:0000256" key="2">
    <source>
        <dbReference type="ARBA" id="ARBA00004236"/>
    </source>
</evidence>
<keyword evidence="7" id="KW-1133">Transmembrane helix</keyword>
<dbReference type="SUPFAM" id="SSF117892">
    <property type="entry name" value="Band 7/SPFH domain"/>
    <property type="match status" value="1"/>
</dbReference>
<feature type="coiled-coil region" evidence="6">
    <location>
        <begin position="225"/>
        <end position="276"/>
    </location>
</feature>
<dbReference type="Proteomes" id="UP000463224">
    <property type="component" value="Unassembled WGS sequence"/>
</dbReference>
<evidence type="ECO:0000259" key="8">
    <source>
        <dbReference type="Pfam" id="PF01145"/>
    </source>
</evidence>
<comment type="similarity">
    <text evidence="3">Belongs to the band 7/mec-2 family. Flotillin subfamily.</text>
</comment>
<proteinExistence type="inferred from homology"/>
<dbReference type="Pfam" id="PF15975">
    <property type="entry name" value="Flot"/>
    <property type="match status" value="1"/>
</dbReference>
<evidence type="ECO:0000259" key="9">
    <source>
        <dbReference type="Pfam" id="PF15975"/>
    </source>
</evidence>
<comment type="caution">
    <text evidence="10">The sequence shown here is derived from an EMBL/GenBank/DDBJ whole genome shotgun (WGS) entry which is preliminary data.</text>
</comment>
<dbReference type="InterPro" id="IPR001107">
    <property type="entry name" value="Band_7"/>
</dbReference>
<organism evidence="10 11">
    <name type="scientific">Nitratireductor arenosus</name>
    <dbReference type="NCBI Taxonomy" id="2682096"/>
    <lineage>
        <taxon>Bacteria</taxon>
        <taxon>Pseudomonadati</taxon>
        <taxon>Pseudomonadota</taxon>
        <taxon>Alphaproteobacteria</taxon>
        <taxon>Hyphomicrobiales</taxon>
        <taxon>Phyllobacteriaceae</taxon>
        <taxon>Nitratireductor</taxon>
    </lineage>
</organism>
<keyword evidence="11" id="KW-1185">Reference proteome</keyword>
<comment type="subcellular location">
    <subcellularLocation>
        <location evidence="2">Cell membrane</location>
    </subcellularLocation>
    <subcellularLocation>
        <location evidence="1">Membrane</location>
        <topology evidence="1">Single-pass membrane protein</topology>
    </subcellularLocation>
</comment>
<dbReference type="PANTHER" id="PTHR13806">
    <property type="entry name" value="FLOTILLIN-RELATED"/>
    <property type="match status" value="1"/>
</dbReference>
<sequence>MAWLVGIILIIVVAAVAVLFLNRFYVKSTRDAALIRTGAGGRKIIIDGGALALPILHRVDRMNMRSVRLQVERTGARALISEDRLRVDLALEFHVRVDPTPDGIATAAQALGSKAFREDEMQALMAGKLVDAVQAEVARRTMDELHVDRGGFSEAVVARLTANLAKSGLVVDSVSLTHLDQTPFSDLDDNNAFNAVGMRRLAETIAENRKARIDVEAEADTTVRRRQLEQTKQRLAIEREQQEFEIVSKLEIERQRIRHNSELETSRTEAERLAEEQRIVKARDLKQAEIERDLTLRRREMEALLEVEAAKIDNAIRIAAKRGEETQEQARAETARVGLIEAQEQVQTSRDLAAAERGRKLAQVKAQQDSETDGVRVKSKVSSILSTAKAESEAVQLRATAERDRLVAEAEGRSAEIQADNQQSDAVLRARVEMHKIDRLPEIATQMMKPVEKIESIRINQIGGLGGRNGAGDGDGTPFGQALDSILGMSVQLPFMKKLGDEIGLDFDAQLAGRTADAAGRAAAATRPKKDG</sequence>
<evidence type="ECO:0000256" key="6">
    <source>
        <dbReference type="SAM" id="Coils"/>
    </source>
</evidence>
<feature type="domain" description="Band 7" evidence="8">
    <location>
        <begin position="34"/>
        <end position="210"/>
    </location>
</feature>
<feature type="transmembrane region" description="Helical" evidence="7">
    <location>
        <begin position="6"/>
        <end position="26"/>
    </location>
</feature>
<dbReference type="Gene3D" id="3.30.479.30">
    <property type="entry name" value="Band 7 domain"/>
    <property type="match status" value="1"/>
</dbReference>
<dbReference type="AlphaFoldDB" id="A0A844QJQ0"/>
<dbReference type="InterPro" id="IPR027705">
    <property type="entry name" value="Flotillin_fam"/>
</dbReference>
<dbReference type="InterPro" id="IPR036013">
    <property type="entry name" value="Band_7/SPFH_dom_sf"/>
</dbReference>
<evidence type="ECO:0000256" key="5">
    <source>
        <dbReference type="ARBA" id="ARBA00023136"/>
    </source>
</evidence>
<dbReference type="RefSeq" id="WP_156715408.1">
    <property type="nucleotide sequence ID" value="NZ_WPHG01000008.1"/>
</dbReference>
<dbReference type="GO" id="GO:0005886">
    <property type="term" value="C:plasma membrane"/>
    <property type="evidence" value="ECO:0007669"/>
    <property type="project" value="UniProtKB-SubCell"/>
</dbReference>
<gene>
    <name evidence="10" type="ORF">GN330_21390</name>
</gene>
<dbReference type="Pfam" id="PF01145">
    <property type="entry name" value="Band_7"/>
    <property type="match status" value="1"/>
</dbReference>
<keyword evidence="7" id="KW-0812">Transmembrane</keyword>
<name>A0A844QJQ0_9HYPH</name>
<evidence type="ECO:0000313" key="10">
    <source>
        <dbReference type="EMBL" id="MVA99812.1"/>
    </source>
</evidence>
<evidence type="ECO:0000256" key="3">
    <source>
        <dbReference type="ARBA" id="ARBA00007161"/>
    </source>
</evidence>
<dbReference type="InterPro" id="IPR031905">
    <property type="entry name" value="Flotillin_C"/>
</dbReference>
<keyword evidence="6" id="KW-0175">Coiled coil</keyword>
<keyword evidence="4" id="KW-1003">Cell membrane</keyword>
<evidence type="ECO:0000313" key="11">
    <source>
        <dbReference type="Proteomes" id="UP000463224"/>
    </source>
</evidence>
<keyword evidence="5 7" id="KW-0472">Membrane</keyword>
<dbReference type="EMBL" id="WPHG01000008">
    <property type="protein sequence ID" value="MVA99812.1"/>
    <property type="molecule type" value="Genomic_DNA"/>
</dbReference>
<accession>A0A844QJQ0</accession>
<feature type="domain" description="Flotillin C-terminal" evidence="9">
    <location>
        <begin position="388"/>
        <end position="505"/>
    </location>
</feature>
<evidence type="ECO:0000256" key="7">
    <source>
        <dbReference type="SAM" id="Phobius"/>
    </source>
</evidence>